<evidence type="ECO:0000259" key="5">
    <source>
        <dbReference type="PROSITE" id="PS01124"/>
    </source>
</evidence>
<dbReference type="InterPro" id="IPR009057">
    <property type="entry name" value="Homeodomain-like_sf"/>
</dbReference>
<feature type="modified residue" description="4-aspartylphosphate" evidence="4">
    <location>
        <position position="54"/>
    </location>
</feature>
<evidence type="ECO:0000256" key="2">
    <source>
        <dbReference type="ARBA" id="ARBA00023125"/>
    </source>
</evidence>
<evidence type="ECO:0000256" key="1">
    <source>
        <dbReference type="ARBA" id="ARBA00023015"/>
    </source>
</evidence>
<organism evidence="7 8">
    <name type="scientific">Paenibacillus paeoniae</name>
    <dbReference type="NCBI Taxonomy" id="2292705"/>
    <lineage>
        <taxon>Bacteria</taxon>
        <taxon>Bacillati</taxon>
        <taxon>Bacillota</taxon>
        <taxon>Bacilli</taxon>
        <taxon>Bacillales</taxon>
        <taxon>Paenibacillaceae</taxon>
        <taxon>Paenibacillus</taxon>
    </lineage>
</organism>
<name>A0A371P6F9_9BACL</name>
<dbReference type="InterPro" id="IPR011006">
    <property type="entry name" value="CheY-like_superfamily"/>
</dbReference>
<dbReference type="SUPFAM" id="SSF46689">
    <property type="entry name" value="Homeodomain-like"/>
    <property type="match status" value="2"/>
</dbReference>
<dbReference type="Pfam" id="PF00072">
    <property type="entry name" value="Response_reg"/>
    <property type="match status" value="1"/>
</dbReference>
<protein>
    <submittedName>
        <fullName evidence="7">Response regulator</fullName>
    </submittedName>
</protein>
<comment type="caution">
    <text evidence="7">The sequence shown here is derived from an EMBL/GenBank/DDBJ whole genome shotgun (WGS) entry which is preliminary data.</text>
</comment>
<evidence type="ECO:0000313" key="7">
    <source>
        <dbReference type="EMBL" id="REK71521.1"/>
    </source>
</evidence>
<proteinExistence type="predicted"/>
<evidence type="ECO:0000256" key="4">
    <source>
        <dbReference type="PROSITE-ProRule" id="PRU00169"/>
    </source>
</evidence>
<keyword evidence="1" id="KW-0805">Transcription regulation</keyword>
<dbReference type="Pfam" id="PF12833">
    <property type="entry name" value="HTH_18"/>
    <property type="match status" value="1"/>
</dbReference>
<feature type="domain" description="Response regulatory" evidence="6">
    <location>
        <begin position="2"/>
        <end position="119"/>
    </location>
</feature>
<dbReference type="Proteomes" id="UP000261905">
    <property type="component" value="Unassembled WGS sequence"/>
</dbReference>
<keyword evidence="3" id="KW-0804">Transcription</keyword>
<dbReference type="PANTHER" id="PTHR43280:SF2">
    <property type="entry name" value="HTH-TYPE TRANSCRIPTIONAL REGULATOR EXSA"/>
    <property type="match status" value="1"/>
</dbReference>
<evidence type="ECO:0000313" key="8">
    <source>
        <dbReference type="Proteomes" id="UP000261905"/>
    </source>
</evidence>
<dbReference type="PROSITE" id="PS01124">
    <property type="entry name" value="HTH_ARAC_FAMILY_2"/>
    <property type="match status" value="1"/>
</dbReference>
<evidence type="ECO:0000259" key="6">
    <source>
        <dbReference type="PROSITE" id="PS50110"/>
    </source>
</evidence>
<gene>
    <name evidence="7" type="ORF">DX130_21205</name>
</gene>
<feature type="domain" description="HTH araC/xylS-type" evidence="5">
    <location>
        <begin position="412"/>
        <end position="510"/>
    </location>
</feature>
<dbReference type="AlphaFoldDB" id="A0A371P6F9"/>
<dbReference type="SMART" id="SM00448">
    <property type="entry name" value="REC"/>
    <property type="match status" value="1"/>
</dbReference>
<dbReference type="InterPro" id="IPR018060">
    <property type="entry name" value="HTH_AraC"/>
</dbReference>
<evidence type="ECO:0000256" key="3">
    <source>
        <dbReference type="ARBA" id="ARBA00023163"/>
    </source>
</evidence>
<dbReference type="Gene3D" id="1.10.10.60">
    <property type="entry name" value="Homeodomain-like"/>
    <property type="match status" value="2"/>
</dbReference>
<accession>A0A371P6F9</accession>
<dbReference type="PANTHER" id="PTHR43280">
    <property type="entry name" value="ARAC-FAMILY TRANSCRIPTIONAL REGULATOR"/>
    <property type="match status" value="1"/>
</dbReference>
<dbReference type="CDD" id="cd17536">
    <property type="entry name" value="REC_YesN-like"/>
    <property type="match status" value="1"/>
</dbReference>
<dbReference type="OrthoDB" id="342399at2"/>
<dbReference type="GO" id="GO:0043565">
    <property type="term" value="F:sequence-specific DNA binding"/>
    <property type="evidence" value="ECO:0007669"/>
    <property type="project" value="InterPro"/>
</dbReference>
<keyword evidence="4" id="KW-0597">Phosphoprotein</keyword>
<dbReference type="GO" id="GO:0000160">
    <property type="term" value="P:phosphorelay signal transduction system"/>
    <property type="evidence" value="ECO:0007669"/>
    <property type="project" value="InterPro"/>
</dbReference>
<dbReference type="RefSeq" id="WP_116048790.1">
    <property type="nucleotide sequence ID" value="NZ_QUBQ01000005.1"/>
</dbReference>
<dbReference type="SMART" id="SM00342">
    <property type="entry name" value="HTH_ARAC"/>
    <property type="match status" value="1"/>
</dbReference>
<reference evidence="7 8" key="1">
    <citation type="submission" date="2018-08" db="EMBL/GenBank/DDBJ databases">
        <title>Paenibacillus sp. M4BSY-1, whole genome shotgun sequence.</title>
        <authorList>
            <person name="Tuo L."/>
        </authorList>
    </citation>
    <scope>NUCLEOTIDE SEQUENCE [LARGE SCALE GENOMIC DNA]</scope>
    <source>
        <strain evidence="7 8">M4BSY-1</strain>
    </source>
</reference>
<keyword evidence="8" id="KW-1185">Reference proteome</keyword>
<dbReference type="InterPro" id="IPR001789">
    <property type="entry name" value="Sig_transdc_resp-reg_receiver"/>
</dbReference>
<dbReference type="Gene3D" id="3.40.50.2300">
    <property type="match status" value="1"/>
</dbReference>
<dbReference type="PROSITE" id="PS50110">
    <property type="entry name" value="RESPONSE_REGULATORY"/>
    <property type="match status" value="1"/>
</dbReference>
<dbReference type="PROSITE" id="PS00041">
    <property type="entry name" value="HTH_ARAC_FAMILY_1"/>
    <property type="match status" value="1"/>
</dbReference>
<keyword evidence="2" id="KW-0238">DNA-binding</keyword>
<dbReference type="GO" id="GO:0003700">
    <property type="term" value="F:DNA-binding transcription factor activity"/>
    <property type="evidence" value="ECO:0007669"/>
    <property type="project" value="InterPro"/>
</dbReference>
<sequence>MKLLIVDDEVIIRTGLSTVIPWSEYGYELLRPAASAEEAIARLESERPDIVLTDIQMTGLNGFDLAREVKRLLPSTEVIILTGYDQFEYARRAITEGVSDYLLKTSRPDEIMGAVGAARERIVMRGESGNRDELREKLIETLIQGGEVDYTTMRQSLRLLPRLRMDTASRYVVCCIGATGWGTENGYGKLLLFAAHNVIDELVEGEAALREDHILLILPLMKGEQDSLIKLEAMLQRIEIKLKCKLHVAIGEEVGGLDELKHSINSALHTFLYQGLLPEVRMIDSRAVSRRKGSRRACTPWEKERLGELLVDGDAQALHLWLDGIVKEMESDEETTPESYQAYLNSVLQAGEEAIRRLLQEAGAESPEAIKAQPISLKLAAENGGEEMLSRMLELLKHYLTASGHHSMPPMNRAIAYIHEHLEEDLSLSLVAKRVQLTLHHFSEVFRRETGHTYAEFVAKARVEKAMELLKETDASFSEIASRVGYGDVEFFSGLFENHTGFTPWEYRRRG</sequence>
<dbReference type="InterPro" id="IPR018062">
    <property type="entry name" value="HTH_AraC-typ_CS"/>
</dbReference>
<dbReference type="SUPFAM" id="SSF52172">
    <property type="entry name" value="CheY-like"/>
    <property type="match status" value="1"/>
</dbReference>
<dbReference type="EMBL" id="QUBQ01000005">
    <property type="protein sequence ID" value="REK71521.1"/>
    <property type="molecule type" value="Genomic_DNA"/>
</dbReference>